<reference evidence="3" key="1">
    <citation type="journal article" date="2015" name="PLoS Genet.">
        <title>The dynamic genome and transcriptome of the human fungal pathogen Blastomyces and close relative Emmonsia.</title>
        <authorList>
            <person name="Munoz J.F."/>
            <person name="Gauthier G.M."/>
            <person name="Desjardins C.A."/>
            <person name="Gallo J.E."/>
            <person name="Holder J."/>
            <person name="Sullivan T.D."/>
            <person name="Marty A.J."/>
            <person name="Carmen J.C."/>
            <person name="Chen Z."/>
            <person name="Ding L."/>
            <person name="Gujja S."/>
            <person name="Magrini V."/>
            <person name="Misas E."/>
            <person name="Mitreva M."/>
            <person name="Priest M."/>
            <person name="Saif S."/>
            <person name="Whiston E.A."/>
            <person name="Young S."/>
            <person name="Zeng Q."/>
            <person name="Goldman W.E."/>
            <person name="Mardis E.R."/>
            <person name="Taylor J.W."/>
            <person name="McEwen J.G."/>
            <person name="Clay O.K."/>
            <person name="Klein B.S."/>
            <person name="Cuomo C.A."/>
        </authorList>
    </citation>
    <scope>NUCLEOTIDE SEQUENCE [LARGE SCALE GENOMIC DNA]</scope>
    <source>
        <strain evidence="3">UAMH 139</strain>
    </source>
</reference>
<comment type="caution">
    <text evidence="2">The sequence shown here is derived from an EMBL/GenBank/DDBJ whole genome shotgun (WGS) entry which is preliminary data.</text>
</comment>
<feature type="compositionally biased region" description="Basic and acidic residues" evidence="1">
    <location>
        <begin position="16"/>
        <end position="26"/>
    </location>
</feature>
<organism evidence="2 3">
    <name type="scientific">Blastomyces silverae</name>
    <dbReference type="NCBI Taxonomy" id="2060906"/>
    <lineage>
        <taxon>Eukaryota</taxon>
        <taxon>Fungi</taxon>
        <taxon>Dikarya</taxon>
        <taxon>Ascomycota</taxon>
        <taxon>Pezizomycotina</taxon>
        <taxon>Eurotiomycetes</taxon>
        <taxon>Eurotiomycetidae</taxon>
        <taxon>Onygenales</taxon>
        <taxon>Ajellomycetaceae</taxon>
        <taxon>Blastomyces</taxon>
    </lineage>
</organism>
<evidence type="ECO:0000313" key="2">
    <source>
        <dbReference type="EMBL" id="KLJ07585.1"/>
    </source>
</evidence>
<evidence type="ECO:0000313" key="3">
    <source>
        <dbReference type="Proteomes" id="UP000053573"/>
    </source>
</evidence>
<feature type="region of interest" description="Disordered" evidence="1">
    <location>
        <begin position="1"/>
        <end position="26"/>
    </location>
</feature>
<proteinExistence type="predicted"/>
<keyword evidence="3" id="KW-1185">Reference proteome</keyword>
<protein>
    <submittedName>
        <fullName evidence="2">Uncharacterized protein</fullName>
    </submittedName>
</protein>
<dbReference type="OrthoDB" id="10521983at2759"/>
<name>A0A0H1B868_9EURO</name>
<dbReference type="AlphaFoldDB" id="A0A0H1B868"/>
<evidence type="ECO:0000256" key="1">
    <source>
        <dbReference type="SAM" id="MobiDB-lite"/>
    </source>
</evidence>
<dbReference type="Proteomes" id="UP000053573">
    <property type="component" value="Unassembled WGS sequence"/>
</dbReference>
<gene>
    <name evidence="2" type="ORF">EMPG_16943</name>
</gene>
<dbReference type="EMBL" id="LDEV01002797">
    <property type="protein sequence ID" value="KLJ07585.1"/>
    <property type="molecule type" value="Genomic_DNA"/>
</dbReference>
<accession>A0A0H1B868</accession>
<sequence length="50" mass="5665">MALGTWASDAVQQHQNDPELSHHPDEAVSSLPVANFIFAQDSRQIQDFEW</sequence>